<dbReference type="SUPFAM" id="SSF55909">
    <property type="entry name" value="Pentein"/>
    <property type="match status" value="1"/>
</dbReference>
<keyword evidence="2 4" id="KW-0378">Hydrolase</keyword>
<name>A0A344UW04_9ACTN</name>
<dbReference type="Proteomes" id="UP000251995">
    <property type="component" value="Chromosome"/>
</dbReference>
<dbReference type="GO" id="GO:0016403">
    <property type="term" value="F:dimethylargininase activity"/>
    <property type="evidence" value="ECO:0007669"/>
    <property type="project" value="UniProtKB-EC"/>
</dbReference>
<evidence type="ECO:0000313" key="5">
    <source>
        <dbReference type="Proteomes" id="UP000251995"/>
    </source>
</evidence>
<sequence length="257" mass="27617">MSRIALVRKPGPRLDEGIVDHIERVPVDVPLALRQWRGYVDALEAAGWRTREVTPADDCPDAVFVEDSVVMFRNVAVSTRPGALARRDEVSGTREVVEELGCSLNGIKDPGTLDGGDVLKVGDTVYVGQGGRTNPRGIAQLRAILTPLGATVVAVPVTKVLHLKTAVTALPDGTVIGYPDFVDDPAIFERFLPVPEEHGTAVVRLSDSHLLMSASAPRTTALLEGLGYSVTTVEITEFEKLEGCVTCLSVRLRQLAD</sequence>
<dbReference type="InterPro" id="IPR033199">
    <property type="entry name" value="DDAH-like"/>
</dbReference>
<dbReference type="KEGG" id="acij:JS278_02306"/>
<dbReference type="Pfam" id="PF02274">
    <property type="entry name" value="ADI"/>
    <property type="match status" value="1"/>
</dbReference>
<dbReference type="GO" id="GO:0000052">
    <property type="term" value="P:citrulline metabolic process"/>
    <property type="evidence" value="ECO:0007669"/>
    <property type="project" value="TreeGrafter"/>
</dbReference>
<accession>A0A344UW04</accession>
<keyword evidence="5" id="KW-1185">Reference proteome</keyword>
<dbReference type="PANTHER" id="PTHR12737:SF9">
    <property type="entry name" value="DIMETHYLARGININASE"/>
    <property type="match status" value="1"/>
</dbReference>
<dbReference type="Gene3D" id="3.75.10.10">
    <property type="entry name" value="L-arginine/glycine Amidinotransferase, Chain A"/>
    <property type="match status" value="1"/>
</dbReference>
<comment type="similarity">
    <text evidence="1">Belongs to the DDAH family.</text>
</comment>
<dbReference type="OrthoDB" id="3196313at2"/>
<dbReference type="RefSeq" id="WP_114045324.1">
    <property type="nucleotide sequence ID" value="NZ_CP025198.1"/>
</dbReference>
<organism evidence="4 5">
    <name type="scientific">Acidipropionibacterium virtanenii</name>
    <dbReference type="NCBI Taxonomy" id="2057246"/>
    <lineage>
        <taxon>Bacteria</taxon>
        <taxon>Bacillati</taxon>
        <taxon>Actinomycetota</taxon>
        <taxon>Actinomycetes</taxon>
        <taxon>Propionibacteriales</taxon>
        <taxon>Propionibacteriaceae</taxon>
        <taxon>Acidipropionibacterium</taxon>
    </lineage>
</organism>
<protein>
    <submittedName>
        <fullName evidence="4">N(G),N(G)-dimethylarginine dimethylaminohydrolase</fullName>
        <ecNumber evidence="4">3.5.3.18</ecNumber>
    </submittedName>
</protein>
<dbReference type="EMBL" id="CP025198">
    <property type="protein sequence ID" value="AXE39452.1"/>
    <property type="molecule type" value="Genomic_DNA"/>
</dbReference>
<feature type="active site" description="Nucleophile" evidence="3">
    <location>
        <position position="247"/>
    </location>
</feature>
<dbReference type="GO" id="GO:0006525">
    <property type="term" value="P:arginine metabolic process"/>
    <property type="evidence" value="ECO:0007669"/>
    <property type="project" value="TreeGrafter"/>
</dbReference>
<dbReference type="NCBIfam" id="NF045660">
    <property type="entry name" value="DiMthArgaseDdahStm"/>
    <property type="match status" value="1"/>
</dbReference>
<gene>
    <name evidence="4" type="ORF">JS278_02306</name>
</gene>
<evidence type="ECO:0000256" key="3">
    <source>
        <dbReference type="PIRSR" id="PIRSR633199-1"/>
    </source>
</evidence>
<evidence type="ECO:0000256" key="2">
    <source>
        <dbReference type="ARBA" id="ARBA00022801"/>
    </source>
</evidence>
<dbReference type="PANTHER" id="PTHR12737">
    <property type="entry name" value="DIMETHYLARGININE DIMETHYLAMINOHYDROLASE"/>
    <property type="match status" value="1"/>
</dbReference>
<evidence type="ECO:0000256" key="1">
    <source>
        <dbReference type="ARBA" id="ARBA00008532"/>
    </source>
</evidence>
<dbReference type="EC" id="3.5.3.18" evidence="4"/>
<proteinExistence type="inferred from homology"/>
<feature type="active site" description="Proton donor" evidence="3">
    <location>
        <position position="162"/>
    </location>
</feature>
<evidence type="ECO:0000313" key="4">
    <source>
        <dbReference type="EMBL" id="AXE39452.1"/>
    </source>
</evidence>
<dbReference type="AlphaFoldDB" id="A0A344UW04"/>
<reference evidence="4 5" key="1">
    <citation type="submission" date="2017-12" db="EMBL/GenBank/DDBJ databases">
        <title>The whole genome sequence of the Acidipropionibacterium virtanenii sp. nov. type strain JS278.</title>
        <authorList>
            <person name="Laine P."/>
            <person name="Deptula P."/>
            <person name="Varmanen P."/>
            <person name="Auvinen P."/>
        </authorList>
    </citation>
    <scope>NUCLEOTIDE SEQUENCE [LARGE SCALE GENOMIC DNA]</scope>
    <source>
        <strain evidence="4 5">JS278</strain>
    </source>
</reference>
<dbReference type="GO" id="GO:0045429">
    <property type="term" value="P:positive regulation of nitric oxide biosynthetic process"/>
    <property type="evidence" value="ECO:0007669"/>
    <property type="project" value="TreeGrafter"/>
</dbReference>
<dbReference type="GO" id="GO:0016597">
    <property type="term" value="F:amino acid binding"/>
    <property type="evidence" value="ECO:0007669"/>
    <property type="project" value="TreeGrafter"/>
</dbReference>